<dbReference type="RefSeq" id="WP_099150187.1">
    <property type="nucleotide sequence ID" value="NZ_PDUD01000018.1"/>
</dbReference>
<keyword evidence="2" id="KW-1185">Reference proteome</keyword>
<gene>
    <name evidence="1" type="ORF">CRP01_11515</name>
</gene>
<dbReference type="AlphaFoldDB" id="A0A2D0NEJ4"/>
<reference evidence="1 2" key="1">
    <citation type="submission" date="2017-10" db="EMBL/GenBank/DDBJ databases">
        <title>The draft genome sequence of Lewinella nigricans NBRC 102662.</title>
        <authorList>
            <person name="Wang K."/>
        </authorList>
    </citation>
    <scope>NUCLEOTIDE SEQUENCE [LARGE SCALE GENOMIC DNA]</scope>
    <source>
        <strain evidence="1 2">NBRC 102662</strain>
    </source>
</reference>
<protein>
    <submittedName>
        <fullName evidence="1">Uncharacterized protein</fullName>
    </submittedName>
</protein>
<evidence type="ECO:0000313" key="1">
    <source>
        <dbReference type="EMBL" id="PHN06203.1"/>
    </source>
</evidence>
<dbReference type="Proteomes" id="UP000223913">
    <property type="component" value="Unassembled WGS sequence"/>
</dbReference>
<comment type="caution">
    <text evidence="1">The sequence shown here is derived from an EMBL/GenBank/DDBJ whole genome shotgun (WGS) entry which is preliminary data.</text>
</comment>
<organism evidence="1 2">
    <name type="scientific">Flavilitoribacter nigricans (strain ATCC 23147 / DSM 23189 / NBRC 102662 / NCIMB 1420 / SS-2)</name>
    <name type="common">Lewinella nigricans</name>
    <dbReference type="NCBI Taxonomy" id="1122177"/>
    <lineage>
        <taxon>Bacteria</taxon>
        <taxon>Pseudomonadati</taxon>
        <taxon>Bacteroidota</taxon>
        <taxon>Saprospiria</taxon>
        <taxon>Saprospirales</taxon>
        <taxon>Lewinellaceae</taxon>
        <taxon>Flavilitoribacter</taxon>
    </lineage>
</organism>
<dbReference type="EMBL" id="PDUD01000018">
    <property type="protein sequence ID" value="PHN06203.1"/>
    <property type="molecule type" value="Genomic_DNA"/>
</dbReference>
<proteinExistence type="predicted"/>
<name>A0A2D0NEJ4_FLAN2</name>
<sequence>MKNILLLLLFVSVVFVSFTWQEKDLVTSPTLPFDLSVTYQGQDYAIHSEESLDAFVLAIAENASAWVTEAALVEAEDEAGTYYTILGRFTNGTTVSSVSIPLIEGDRSIKEGMPSFAVDCMMRCEVSAPAKGCIHNVIRRCVQQTCASLPKESGKATAKIIFGDFR</sequence>
<evidence type="ECO:0000313" key="2">
    <source>
        <dbReference type="Proteomes" id="UP000223913"/>
    </source>
</evidence>
<accession>A0A2D0NEJ4</accession>